<feature type="region of interest" description="Disordered" evidence="2">
    <location>
        <begin position="1"/>
        <end position="20"/>
    </location>
</feature>
<organism evidence="3 4">
    <name type="scientific">Panagrellus redivivus</name>
    <name type="common">Microworm</name>
    <dbReference type="NCBI Taxonomy" id="6233"/>
    <lineage>
        <taxon>Eukaryota</taxon>
        <taxon>Metazoa</taxon>
        <taxon>Ecdysozoa</taxon>
        <taxon>Nematoda</taxon>
        <taxon>Chromadorea</taxon>
        <taxon>Rhabditida</taxon>
        <taxon>Tylenchina</taxon>
        <taxon>Panagrolaimomorpha</taxon>
        <taxon>Panagrolaimoidea</taxon>
        <taxon>Panagrolaimidae</taxon>
        <taxon>Panagrellus</taxon>
    </lineage>
</organism>
<evidence type="ECO:0000313" key="4">
    <source>
        <dbReference type="WBParaSite" id="Pan_g11907.t1"/>
    </source>
</evidence>
<evidence type="ECO:0000256" key="2">
    <source>
        <dbReference type="SAM" id="MobiDB-lite"/>
    </source>
</evidence>
<dbReference type="WBParaSite" id="Pan_g11907.t1">
    <property type="protein sequence ID" value="Pan_g11907.t1"/>
    <property type="gene ID" value="Pan_g11907"/>
</dbReference>
<sequence>MSSSTASSSQDGSKISTLPSNSIAEITDPELYTCASLMTALTEQLQAQLDVNSEYMLLQRQLERSHNNSMELLEGVSRRVVDLDKYWQECIRDTVNVRDRIVDEIRPPSSEAIEPLAKVDTTKKLSDAEKLALANSKNNELKKSIAEAQHVGNAVDFVHNRVRFDHQRLRELEAKMREVMTLEENISRVLERDVKVAQQIQMKRAKKETTYGICELTTGYKQLMRHLGTAGDLIDNLKTRSNEYATPVPGLSPQKLNYLATLLTKLTKMLECEISNVEYFAKTP</sequence>
<dbReference type="AlphaFoldDB" id="A0A7E4US92"/>
<evidence type="ECO:0000256" key="1">
    <source>
        <dbReference type="SAM" id="Coils"/>
    </source>
</evidence>
<feature type="coiled-coil region" evidence="1">
    <location>
        <begin position="131"/>
        <end position="192"/>
    </location>
</feature>
<name>A0A7E4US92_PANRE</name>
<proteinExistence type="predicted"/>
<keyword evidence="1" id="KW-0175">Coiled coil</keyword>
<evidence type="ECO:0000313" key="3">
    <source>
        <dbReference type="Proteomes" id="UP000492821"/>
    </source>
</evidence>
<feature type="compositionally biased region" description="Low complexity" evidence="2">
    <location>
        <begin position="1"/>
        <end position="13"/>
    </location>
</feature>
<keyword evidence="3" id="KW-1185">Reference proteome</keyword>
<protein>
    <submittedName>
        <fullName evidence="4">Uncharacterized protein</fullName>
    </submittedName>
</protein>
<reference evidence="4" key="2">
    <citation type="submission" date="2020-10" db="UniProtKB">
        <authorList>
            <consortium name="WormBaseParasite"/>
        </authorList>
    </citation>
    <scope>IDENTIFICATION</scope>
</reference>
<dbReference type="Proteomes" id="UP000492821">
    <property type="component" value="Unassembled WGS sequence"/>
</dbReference>
<reference evidence="3" key="1">
    <citation type="journal article" date="2013" name="Genetics">
        <title>The draft genome and transcriptome of Panagrellus redivivus are shaped by the harsh demands of a free-living lifestyle.</title>
        <authorList>
            <person name="Srinivasan J."/>
            <person name="Dillman A.R."/>
            <person name="Macchietto M.G."/>
            <person name="Heikkinen L."/>
            <person name="Lakso M."/>
            <person name="Fracchia K.M."/>
            <person name="Antoshechkin I."/>
            <person name="Mortazavi A."/>
            <person name="Wong G."/>
            <person name="Sternberg P.W."/>
        </authorList>
    </citation>
    <scope>NUCLEOTIDE SEQUENCE [LARGE SCALE GENOMIC DNA]</scope>
    <source>
        <strain evidence="3">MT8872</strain>
    </source>
</reference>
<accession>A0A7E4US92</accession>